<sequence length="131" mass="14880">MEPNVIKLLNPKIQKSRQISLALPRAWRLTGAVRSMTLAIGIPGDYRDHDVIKEIGSLLGVVSEIENHGPVVRARIRIDSSKDLDFVRRVEFESDDEPVEVRFVYENLKMFCQACGSLKHHKAQCPFPRAN</sequence>
<dbReference type="Proteomes" id="UP000264353">
    <property type="component" value="Chromosome A10"/>
</dbReference>
<dbReference type="Pfam" id="PF14392">
    <property type="entry name" value="zf-CCHC_4"/>
    <property type="match status" value="1"/>
</dbReference>
<organism evidence="2 3">
    <name type="scientific">Brassica campestris</name>
    <name type="common">Field mustard</name>
    <dbReference type="NCBI Taxonomy" id="3711"/>
    <lineage>
        <taxon>Eukaryota</taxon>
        <taxon>Viridiplantae</taxon>
        <taxon>Streptophyta</taxon>
        <taxon>Embryophyta</taxon>
        <taxon>Tracheophyta</taxon>
        <taxon>Spermatophyta</taxon>
        <taxon>Magnoliopsida</taxon>
        <taxon>eudicotyledons</taxon>
        <taxon>Gunneridae</taxon>
        <taxon>Pentapetalae</taxon>
        <taxon>rosids</taxon>
        <taxon>malvids</taxon>
        <taxon>Brassicales</taxon>
        <taxon>Brassicaceae</taxon>
        <taxon>Brassiceae</taxon>
        <taxon>Brassica</taxon>
    </lineage>
</organism>
<accession>A0A397XKB9</accession>
<proteinExistence type="predicted"/>
<gene>
    <name evidence="2" type="ORF">BRARA_J01360</name>
</gene>
<reference evidence="2 3" key="1">
    <citation type="submission" date="2018-06" db="EMBL/GenBank/DDBJ databases">
        <title>WGS assembly of Brassica rapa FPsc.</title>
        <authorList>
            <person name="Bowman J."/>
            <person name="Kohchi T."/>
            <person name="Yamato K."/>
            <person name="Jenkins J."/>
            <person name="Shu S."/>
            <person name="Ishizaki K."/>
            <person name="Yamaoka S."/>
            <person name="Nishihama R."/>
            <person name="Nakamura Y."/>
            <person name="Berger F."/>
            <person name="Adam C."/>
            <person name="Aki S."/>
            <person name="Althoff F."/>
            <person name="Araki T."/>
            <person name="Arteaga-Vazquez M."/>
            <person name="Balasubrmanian S."/>
            <person name="Bauer D."/>
            <person name="Boehm C."/>
            <person name="Briginshaw L."/>
            <person name="Caballero-Perez J."/>
            <person name="Catarino B."/>
            <person name="Chen F."/>
            <person name="Chiyoda S."/>
            <person name="Chovatia M."/>
            <person name="Davies K."/>
            <person name="Delmans M."/>
            <person name="Demura T."/>
            <person name="Dierschke T."/>
            <person name="Dolan L."/>
            <person name="Dorantes-Acosta A."/>
            <person name="Eklund D."/>
            <person name="Florent S."/>
            <person name="Flores-Sandoval E."/>
            <person name="Fujiyama A."/>
            <person name="Fukuzawa H."/>
            <person name="Galik B."/>
            <person name="Grimanelli D."/>
            <person name="Grimwood J."/>
            <person name="Grossniklaus U."/>
            <person name="Hamada T."/>
            <person name="Haseloff J."/>
            <person name="Hetherington A."/>
            <person name="Higo A."/>
            <person name="Hirakawa Y."/>
            <person name="Hundley H."/>
            <person name="Ikeda Y."/>
            <person name="Inoue K."/>
            <person name="Inoue S."/>
            <person name="Ishida S."/>
            <person name="Jia Q."/>
            <person name="Kakita M."/>
            <person name="Kanazawa T."/>
            <person name="Kawai Y."/>
            <person name="Kawashima T."/>
            <person name="Kennedy M."/>
            <person name="Kinose K."/>
            <person name="Kinoshita T."/>
            <person name="Kohara Y."/>
            <person name="Koide E."/>
            <person name="Komatsu K."/>
            <person name="Kopischke S."/>
            <person name="Kubo M."/>
            <person name="Kyozuka J."/>
            <person name="Lagercrantz U."/>
            <person name="Lin S."/>
            <person name="Lindquist E."/>
            <person name="Lipzen A."/>
            <person name="Lu C."/>
            <person name="Luna E."/>
            <person name="Martienssen R."/>
            <person name="Minamino N."/>
            <person name="Mizutani M."/>
            <person name="Mizutani M."/>
            <person name="Mochizuki N."/>
            <person name="Monte I."/>
            <person name="Mosher R."/>
            <person name="Nagasaki H."/>
            <person name="Nakagami H."/>
            <person name="Naramoto S."/>
            <person name="Nishitani K."/>
            <person name="Ohtani M."/>
            <person name="Okamoto T."/>
            <person name="Okumura M."/>
            <person name="Phillips J."/>
            <person name="Pollak B."/>
            <person name="Reinders A."/>
            <person name="Roevekamp M."/>
            <person name="Sano R."/>
            <person name="Sawa S."/>
            <person name="Schmid M."/>
            <person name="Shirakawa M."/>
            <person name="Solano R."/>
            <person name="Spunde A."/>
            <person name="Suetsugu N."/>
            <person name="Sugano S."/>
            <person name="Sugiyama A."/>
            <person name="Sun R."/>
            <person name="Suzuki Y."/>
            <person name="Takenaka M."/>
            <person name="Takezawa D."/>
            <person name="Tomogane H."/>
            <person name="Tsuzuki M."/>
            <person name="Ueda T."/>
            <person name="Umeda M."/>
            <person name="Ward J."/>
            <person name="Watanabe Y."/>
            <person name="Yazaki K."/>
            <person name="Yokoyama R."/>
            <person name="Yoshitake Y."/>
            <person name="Yotsui I."/>
            <person name="Zachgo S."/>
            <person name="Schmutz J."/>
        </authorList>
    </citation>
    <scope>NUCLEOTIDE SEQUENCE [LARGE SCALE GENOMIC DNA]</scope>
    <source>
        <strain evidence="3">cv. B-3</strain>
    </source>
</reference>
<evidence type="ECO:0000313" key="2">
    <source>
        <dbReference type="EMBL" id="RID41395.1"/>
    </source>
</evidence>
<name>A0A397XKB9_BRACM</name>
<protein>
    <recommendedName>
        <fullName evidence="1">Zinc knuckle CX2CX4HX4C domain-containing protein</fullName>
    </recommendedName>
</protein>
<feature type="domain" description="Zinc knuckle CX2CX4HX4C" evidence="1">
    <location>
        <begin position="78"/>
        <end position="127"/>
    </location>
</feature>
<evidence type="ECO:0000259" key="1">
    <source>
        <dbReference type="Pfam" id="PF14392"/>
    </source>
</evidence>
<dbReference type="AlphaFoldDB" id="A0A397XKB9"/>
<dbReference type="InterPro" id="IPR025836">
    <property type="entry name" value="Zn_knuckle_CX2CX4HX4C"/>
</dbReference>
<evidence type="ECO:0000313" key="3">
    <source>
        <dbReference type="Proteomes" id="UP000264353"/>
    </source>
</evidence>
<dbReference type="EMBL" id="CM010637">
    <property type="protein sequence ID" value="RID41395.1"/>
    <property type="molecule type" value="Genomic_DNA"/>
</dbReference>